<evidence type="ECO:0000256" key="3">
    <source>
        <dbReference type="ARBA" id="ARBA00022741"/>
    </source>
</evidence>
<reference evidence="7 8" key="1">
    <citation type="submission" date="2023-10" db="EMBL/GenBank/DDBJ databases">
        <title>Marine bacteria isolated from horseshoe crab.</title>
        <authorList>
            <person name="Cheng T.H."/>
        </authorList>
    </citation>
    <scope>NUCLEOTIDE SEQUENCE [LARGE SCALE GENOMIC DNA]</scope>
    <source>
        <strain evidence="7 8">HSC6</strain>
    </source>
</reference>
<comment type="caution">
    <text evidence="7">The sequence shown here is derived from an EMBL/GenBank/DDBJ whole genome shotgun (WGS) entry which is preliminary data.</text>
</comment>
<sequence length="459" mass="51320">MKTETIINQGEKSANKGKQGTAREYAKVPKGRLSRLGQLGSLATRVAGSMVTEGVKQLAQGNRPKASELLLTPGNAKRVAEQLAQLRGAAMKVGQLLSMDAGDLLPPELTELLARLRAEAKAMPISQLNAVLQDEWDIDWQDRFQTFSFYPVAAASIGQVHSATNWQGEKIALKIQYPGIKESIDSDVDNVATLLRVSGVLPKEVDYQDLLEEAKKQLHAEADYKLEAELLKQYKQLLATDTRYQIPDVFDELTTDNILAMEFLQGLPVESLTNQPQPIRDHVMALAFELLFKEIFSFRLVQTDPNFANFLYNEQSRQLILLDFGATRAYPSHVAEGYQQLLSAALEHNKPAMNLALRQIGFFRQPITASQQNAVIELCLEACEPIMTDGVFDFGQTDLARRIRDTGTALSMKENYWHTPPADAIFFHRKLGGLYLLAARLEARVNVREIFSPYLLKAE</sequence>
<evidence type="ECO:0000256" key="4">
    <source>
        <dbReference type="ARBA" id="ARBA00022840"/>
    </source>
</evidence>
<keyword evidence="8" id="KW-1185">Reference proteome</keyword>
<dbReference type="Proteomes" id="UP001186452">
    <property type="component" value="Unassembled WGS sequence"/>
</dbReference>
<dbReference type="EC" id="2.7.-.-" evidence="7"/>
<protein>
    <submittedName>
        <fullName evidence="7">AarF/ABC1/UbiB kinase family protein</fullName>
        <ecNumber evidence="7">2.7.-.-</ecNumber>
    </submittedName>
</protein>
<evidence type="ECO:0000313" key="7">
    <source>
        <dbReference type="EMBL" id="MDV5168299.1"/>
    </source>
</evidence>
<keyword evidence="4" id="KW-0067">ATP-binding</keyword>
<feature type="compositionally biased region" description="Polar residues" evidence="5">
    <location>
        <begin position="1"/>
        <end position="18"/>
    </location>
</feature>
<dbReference type="InterPro" id="IPR034646">
    <property type="entry name" value="ADCK3_dom"/>
</dbReference>
<dbReference type="RefSeq" id="WP_317520988.1">
    <property type="nucleotide sequence ID" value="NZ_JAWJZI010000002.1"/>
</dbReference>
<organism evidence="7 8">
    <name type="scientific">Photobacterium rosenbergii</name>
    <dbReference type="NCBI Taxonomy" id="294936"/>
    <lineage>
        <taxon>Bacteria</taxon>
        <taxon>Pseudomonadati</taxon>
        <taxon>Pseudomonadota</taxon>
        <taxon>Gammaproteobacteria</taxon>
        <taxon>Vibrionales</taxon>
        <taxon>Vibrionaceae</taxon>
        <taxon>Photobacterium</taxon>
    </lineage>
</organism>
<keyword evidence="7" id="KW-0418">Kinase</keyword>
<feature type="region of interest" description="Disordered" evidence="5">
    <location>
        <begin position="1"/>
        <end position="24"/>
    </location>
</feature>
<feature type="domain" description="ABC1 atypical kinase-like" evidence="6">
    <location>
        <begin position="116"/>
        <end position="352"/>
    </location>
</feature>
<dbReference type="GO" id="GO:0016301">
    <property type="term" value="F:kinase activity"/>
    <property type="evidence" value="ECO:0007669"/>
    <property type="project" value="UniProtKB-KW"/>
</dbReference>
<evidence type="ECO:0000259" key="6">
    <source>
        <dbReference type="Pfam" id="PF03109"/>
    </source>
</evidence>
<gene>
    <name evidence="7" type="ORF">R2X38_04685</name>
</gene>
<evidence type="ECO:0000256" key="2">
    <source>
        <dbReference type="ARBA" id="ARBA00022679"/>
    </source>
</evidence>
<dbReference type="InterPro" id="IPR004147">
    <property type="entry name" value="ABC1_dom"/>
</dbReference>
<dbReference type="Pfam" id="PF03109">
    <property type="entry name" value="ABC1"/>
    <property type="match status" value="1"/>
</dbReference>
<dbReference type="PANTHER" id="PTHR43851:SF3">
    <property type="entry name" value="COENZYME Q8"/>
    <property type="match status" value="1"/>
</dbReference>
<dbReference type="EMBL" id="JAWJZI010000002">
    <property type="protein sequence ID" value="MDV5168299.1"/>
    <property type="molecule type" value="Genomic_DNA"/>
</dbReference>
<dbReference type="InterPro" id="IPR051409">
    <property type="entry name" value="Atypical_kinase_ADCK"/>
</dbReference>
<dbReference type="InterPro" id="IPR011009">
    <property type="entry name" value="Kinase-like_dom_sf"/>
</dbReference>
<proteinExistence type="inferred from homology"/>
<dbReference type="PANTHER" id="PTHR43851">
    <property type="match status" value="1"/>
</dbReference>
<evidence type="ECO:0000256" key="5">
    <source>
        <dbReference type="SAM" id="MobiDB-lite"/>
    </source>
</evidence>
<accession>A0ABU3ZDW9</accession>
<name>A0ABU3ZDW9_9GAMM</name>
<keyword evidence="2 7" id="KW-0808">Transferase</keyword>
<evidence type="ECO:0000256" key="1">
    <source>
        <dbReference type="ARBA" id="ARBA00009670"/>
    </source>
</evidence>
<evidence type="ECO:0000313" key="8">
    <source>
        <dbReference type="Proteomes" id="UP001186452"/>
    </source>
</evidence>
<keyword evidence="3" id="KW-0547">Nucleotide-binding</keyword>
<comment type="similarity">
    <text evidence="1">Belongs to the protein kinase superfamily. ADCK protein kinase family.</text>
</comment>
<dbReference type="SUPFAM" id="SSF56112">
    <property type="entry name" value="Protein kinase-like (PK-like)"/>
    <property type="match status" value="1"/>
</dbReference>
<dbReference type="CDD" id="cd13970">
    <property type="entry name" value="ABC1_ADCK3"/>
    <property type="match status" value="1"/>
</dbReference>